<dbReference type="GO" id="GO:0000105">
    <property type="term" value="P:L-histidine biosynthetic process"/>
    <property type="evidence" value="ECO:0007669"/>
    <property type="project" value="UniProtKB-UniRule"/>
</dbReference>
<evidence type="ECO:0000313" key="11">
    <source>
        <dbReference type="Proteomes" id="UP000093267"/>
    </source>
</evidence>
<dbReference type="STRING" id="240427.AYR62_10700"/>
<comment type="catalytic activity">
    <reaction evidence="7 8">
        <text>L-histidinol phosphate + H2O = L-histidinol + phosphate</text>
        <dbReference type="Rhea" id="RHEA:14465"/>
        <dbReference type="ChEBI" id="CHEBI:15377"/>
        <dbReference type="ChEBI" id="CHEBI:43474"/>
        <dbReference type="ChEBI" id="CHEBI:57699"/>
        <dbReference type="ChEBI" id="CHEBI:57980"/>
        <dbReference type="EC" id="3.1.3.15"/>
    </reaction>
</comment>
<evidence type="ECO:0000256" key="4">
    <source>
        <dbReference type="ARBA" id="ARBA00022605"/>
    </source>
</evidence>
<sequence length="285" mass="32509">MRCHMIKKEGHSHTEFCPHGSGDDVELMIQKAIQLGFKEYCITEHAPLPDAFSSEYAGEETGLTEASMTMSDLPAYFKKCHQMQAKYGADLAIKIGFEIDFLAGYEDWLRGFLASYGPQTDENILSVHFMRGTDDKFWCVDDTMPDFKKGLLQHQPDGQKLYQQYFKTLNQAIITDLGPNAPQRIGHITLIKKFQDYFHLPLTYTTETLKVVDTLLENIHNQHRQLDYNAAGLYKEFCNETYPDFEILKRATSLNIPLIYGSDAHSVKEVGHGYHTLIAQQLVAN</sequence>
<proteinExistence type="inferred from homology"/>
<dbReference type="GO" id="GO:0005737">
    <property type="term" value="C:cytoplasm"/>
    <property type="evidence" value="ECO:0007669"/>
    <property type="project" value="TreeGrafter"/>
</dbReference>
<dbReference type="PANTHER" id="PTHR21039:SF0">
    <property type="entry name" value="HISTIDINOL-PHOSPHATASE"/>
    <property type="match status" value="1"/>
</dbReference>
<evidence type="ECO:0000256" key="8">
    <source>
        <dbReference type="RuleBase" id="RU366003"/>
    </source>
</evidence>
<evidence type="ECO:0000256" key="3">
    <source>
        <dbReference type="ARBA" id="ARBA00013085"/>
    </source>
</evidence>
<dbReference type="InterPro" id="IPR004013">
    <property type="entry name" value="PHP_dom"/>
</dbReference>
<evidence type="ECO:0000259" key="9">
    <source>
        <dbReference type="Pfam" id="PF02811"/>
    </source>
</evidence>
<dbReference type="AlphaFoldDB" id="A0A1B2IY84"/>
<dbReference type="EMBL" id="CP014924">
    <property type="protein sequence ID" value="ANZ66991.1"/>
    <property type="molecule type" value="Genomic_DNA"/>
</dbReference>
<dbReference type="NCBIfam" id="TIGR01856">
    <property type="entry name" value="hisJ_fam"/>
    <property type="match status" value="1"/>
</dbReference>
<evidence type="ECO:0000256" key="6">
    <source>
        <dbReference type="ARBA" id="ARBA00023102"/>
    </source>
</evidence>
<gene>
    <name evidence="10" type="ORF">AYR63_07500</name>
</gene>
<dbReference type="Pfam" id="PF02811">
    <property type="entry name" value="PHP"/>
    <property type="match status" value="1"/>
</dbReference>
<name>A0A1B2IY84_9LACO</name>
<feature type="domain" description="PHP" evidence="9">
    <location>
        <begin position="10"/>
        <end position="223"/>
    </location>
</feature>
<keyword evidence="6 8" id="KW-0368">Histidine biosynthesis</keyword>
<dbReference type="SUPFAM" id="SSF89550">
    <property type="entry name" value="PHP domain-like"/>
    <property type="match status" value="1"/>
</dbReference>
<dbReference type="GO" id="GO:0004401">
    <property type="term" value="F:histidinol-phosphatase activity"/>
    <property type="evidence" value="ECO:0007669"/>
    <property type="project" value="UniProtKB-UniRule"/>
</dbReference>
<keyword evidence="4 8" id="KW-0028">Amino-acid biosynthesis</keyword>
<accession>A0A1B2IY84</accession>
<dbReference type="UniPathway" id="UPA00031">
    <property type="reaction ID" value="UER00013"/>
</dbReference>
<dbReference type="Proteomes" id="UP000093267">
    <property type="component" value="Chromosome"/>
</dbReference>
<evidence type="ECO:0000256" key="2">
    <source>
        <dbReference type="ARBA" id="ARBA00009152"/>
    </source>
</evidence>
<protein>
    <recommendedName>
        <fullName evidence="3 8">Histidinol-phosphatase</fullName>
        <shortName evidence="8">HolPase</shortName>
        <ecNumber evidence="3 8">3.1.3.15</ecNumber>
    </recommendedName>
</protein>
<evidence type="ECO:0000256" key="7">
    <source>
        <dbReference type="ARBA" id="ARBA00049158"/>
    </source>
</evidence>
<dbReference type="Pfam" id="PF13263">
    <property type="entry name" value="PHP_C"/>
    <property type="match status" value="1"/>
</dbReference>
<dbReference type="InterPro" id="IPR016195">
    <property type="entry name" value="Pol/histidinol_Pase-like"/>
</dbReference>
<evidence type="ECO:0000313" key="10">
    <source>
        <dbReference type="EMBL" id="ANZ66991.1"/>
    </source>
</evidence>
<dbReference type="NCBIfam" id="NF005996">
    <property type="entry name" value="PRK08123.1"/>
    <property type="match status" value="1"/>
</dbReference>
<comment type="pathway">
    <text evidence="1 8">Amino-acid biosynthesis; L-histidine biosynthesis; L-histidine from 5-phospho-alpha-D-ribose 1-diphosphate: step 8/9.</text>
</comment>
<dbReference type="CDD" id="cd12110">
    <property type="entry name" value="PHP_HisPPase_Hisj_like"/>
    <property type="match status" value="1"/>
</dbReference>
<keyword evidence="5 8" id="KW-0378">Hydrolase</keyword>
<reference evidence="10 11" key="1">
    <citation type="submission" date="2016-03" db="EMBL/GenBank/DDBJ databases">
        <title>Pediococcus and Lactobacillus from brewery environment - whole genome sequencing and assembly.</title>
        <authorList>
            <person name="Behr J."/>
            <person name="Geissler A.J."/>
            <person name="Vogel R.F."/>
        </authorList>
    </citation>
    <scope>NUCLEOTIDE SEQUENCE [LARGE SCALE GENOMIC DNA]</scope>
    <source>
        <strain evidence="10 11">TMW 1.1995</strain>
    </source>
</reference>
<evidence type="ECO:0000256" key="1">
    <source>
        <dbReference type="ARBA" id="ARBA00004970"/>
    </source>
</evidence>
<dbReference type="Gene3D" id="3.20.20.140">
    <property type="entry name" value="Metal-dependent hydrolases"/>
    <property type="match status" value="1"/>
</dbReference>
<organism evidence="10 11">
    <name type="scientific">Secundilactobacillus paracollinoides</name>
    <dbReference type="NCBI Taxonomy" id="240427"/>
    <lineage>
        <taxon>Bacteria</taxon>
        <taxon>Bacillati</taxon>
        <taxon>Bacillota</taxon>
        <taxon>Bacilli</taxon>
        <taxon>Lactobacillales</taxon>
        <taxon>Lactobacillaceae</taxon>
        <taxon>Secundilactobacillus</taxon>
    </lineage>
</organism>
<dbReference type="PANTHER" id="PTHR21039">
    <property type="entry name" value="HISTIDINOL PHOSPHATASE-RELATED"/>
    <property type="match status" value="1"/>
</dbReference>
<comment type="similarity">
    <text evidence="2 8">Belongs to the PHP hydrolase family. HisK subfamily.</text>
</comment>
<dbReference type="InterPro" id="IPR010140">
    <property type="entry name" value="Histidinol_P_phosphatase_HisJ"/>
</dbReference>
<dbReference type="EC" id="3.1.3.15" evidence="3 8"/>
<evidence type="ECO:0000256" key="5">
    <source>
        <dbReference type="ARBA" id="ARBA00022801"/>
    </source>
</evidence>
<dbReference type="OrthoDB" id="9775255at2"/>
<keyword evidence="11" id="KW-1185">Reference proteome</keyword>